<dbReference type="PANTHER" id="PTHR11644">
    <property type="entry name" value="CYTIDINE DEAMINASE"/>
    <property type="match status" value="1"/>
</dbReference>
<evidence type="ECO:0000313" key="7">
    <source>
        <dbReference type="Proteomes" id="UP000799538"/>
    </source>
</evidence>
<dbReference type="OrthoDB" id="414540at2759"/>
<dbReference type="InterPro" id="IPR016193">
    <property type="entry name" value="Cytidine_deaminase-like"/>
</dbReference>
<dbReference type="Pfam" id="PF00383">
    <property type="entry name" value="dCMP_cyt_deam_1"/>
    <property type="match status" value="1"/>
</dbReference>
<evidence type="ECO:0000256" key="2">
    <source>
        <dbReference type="ARBA" id="ARBA00022723"/>
    </source>
</evidence>
<name>A0A6A6G7Z1_9PEZI</name>
<dbReference type="AlphaFoldDB" id="A0A6A6G7Z1"/>
<accession>A0A6A6G7Z1</accession>
<keyword evidence="4" id="KW-0862">Zinc</keyword>
<sequence length="141" mass="15193">MSSAHTISNEHIQSLITKAQEVVSRIPPNLDHTVSAAILTKDGKLVTGVNMSHFTGGPCAEPVAIATAVSQGYMPNELAAIVAMNKKRGVLNPCGRCRQQMRDLCPQIQVIVKEPSGETRLATIEELLPLAYVYPTESTQP</sequence>
<keyword evidence="3" id="KW-0378">Hydrolase</keyword>
<dbReference type="PROSITE" id="PS51747">
    <property type="entry name" value="CYT_DCMP_DEAMINASES_2"/>
    <property type="match status" value="1"/>
</dbReference>
<dbReference type="SUPFAM" id="SSF53927">
    <property type="entry name" value="Cytidine deaminase-like"/>
    <property type="match status" value="1"/>
</dbReference>
<keyword evidence="2" id="KW-0479">Metal-binding</keyword>
<dbReference type="GO" id="GO:0005829">
    <property type="term" value="C:cytosol"/>
    <property type="evidence" value="ECO:0007669"/>
    <property type="project" value="TreeGrafter"/>
</dbReference>
<evidence type="ECO:0000256" key="1">
    <source>
        <dbReference type="ARBA" id="ARBA00006576"/>
    </source>
</evidence>
<evidence type="ECO:0000313" key="6">
    <source>
        <dbReference type="EMBL" id="KAF2221678.1"/>
    </source>
</evidence>
<dbReference type="GO" id="GO:0004126">
    <property type="term" value="F:cytidine deaminase activity"/>
    <property type="evidence" value="ECO:0007669"/>
    <property type="project" value="UniProtKB-ARBA"/>
</dbReference>
<dbReference type="Gene3D" id="3.40.140.10">
    <property type="entry name" value="Cytidine Deaminase, domain 2"/>
    <property type="match status" value="1"/>
</dbReference>
<dbReference type="Proteomes" id="UP000799538">
    <property type="component" value="Unassembled WGS sequence"/>
</dbReference>
<dbReference type="GO" id="GO:0008270">
    <property type="term" value="F:zinc ion binding"/>
    <property type="evidence" value="ECO:0007669"/>
    <property type="project" value="InterPro"/>
</dbReference>
<reference evidence="7" key="1">
    <citation type="journal article" date="2020" name="Stud. Mycol.">
        <title>101 Dothideomycetes genomes: A test case for predicting lifestyles and emergence of pathogens.</title>
        <authorList>
            <person name="Haridas S."/>
            <person name="Albert R."/>
            <person name="Binder M."/>
            <person name="Bloem J."/>
            <person name="LaButti K."/>
            <person name="Salamov A."/>
            <person name="Andreopoulos B."/>
            <person name="Baker S."/>
            <person name="Barry K."/>
            <person name="Bills G."/>
            <person name="Bluhm B."/>
            <person name="Cannon C."/>
            <person name="Castanera R."/>
            <person name="Culley D."/>
            <person name="Daum C."/>
            <person name="Ezra D."/>
            <person name="Gonzalez J."/>
            <person name="Henrissat B."/>
            <person name="Kuo A."/>
            <person name="Liang C."/>
            <person name="Lipzen A."/>
            <person name="Lutzoni F."/>
            <person name="Magnuson J."/>
            <person name="Mondo S."/>
            <person name="Nolan M."/>
            <person name="Ohm R."/>
            <person name="Pangilinan J."/>
            <person name="Park H.-J."/>
            <person name="Ramirez L."/>
            <person name="Alfaro M."/>
            <person name="Sun H."/>
            <person name="Tritt A."/>
            <person name="Yoshinaga Y."/>
            <person name="Zwiers L.-H."/>
            <person name="Turgeon B."/>
            <person name="Goodwin S."/>
            <person name="Spatafora J."/>
            <person name="Crous P."/>
            <person name="Grigoriev I."/>
        </authorList>
    </citation>
    <scope>NUCLEOTIDE SEQUENCE [LARGE SCALE GENOMIC DNA]</scope>
    <source>
        <strain evidence="7">CECT 20119</strain>
    </source>
</reference>
<evidence type="ECO:0000256" key="3">
    <source>
        <dbReference type="ARBA" id="ARBA00022801"/>
    </source>
</evidence>
<dbReference type="PANTHER" id="PTHR11644:SF2">
    <property type="entry name" value="CYTIDINE DEAMINASE"/>
    <property type="match status" value="1"/>
</dbReference>
<organism evidence="6 7">
    <name type="scientific">Elsinoe ampelina</name>
    <dbReference type="NCBI Taxonomy" id="302913"/>
    <lineage>
        <taxon>Eukaryota</taxon>
        <taxon>Fungi</taxon>
        <taxon>Dikarya</taxon>
        <taxon>Ascomycota</taxon>
        <taxon>Pezizomycotina</taxon>
        <taxon>Dothideomycetes</taxon>
        <taxon>Dothideomycetidae</taxon>
        <taxon>Myriangiales</taxon>
        <taxon>Elsinoaceae</taxon>
        <taxon>Elsinoe</taxon>
    </lineage>
</organism>
<dbReference type="InterPro" id="IPR016192">
    <property type="entry name" value="APOBEC/CMP_deaminase_Zn-bd"/>
</dbReference>
<dbReference type="GO" id="GO:0072527">
    <property type="term" value="P:pyrimidine-containing compound metabolic process"/>
    <property type="evidence" value="ECO:0007669"/>
    <property type="project" value="UniProtKB-ARBA"/>
</dbReference>
<keyword evidence="7" id="KW-1185">Reference proteome</keyword>
<dbReference type="CDD" id="cd01283">
    <property type="entry name" value="cytidine_deaminase"/>
    <property type="match status" value="1"/>
</dbReference>
<dbReference type="InterPro" id="IPR002125">
    <property type="entry name" value="CMP_dCMP_dom"/>
</dbReference>
<dbReference type="InterPro" id="IPR050202">
    <property type="entry name" value="Cyt/Deoxycyt_deaminase"/>
</dbReference>
<dbReference type="GO" id="GO:0042802">
    <property type="term" value="F:identical protein binding"/>
    <property type="evidence" value="ECO:0007669"/>
    <property type="project" value="UniProtKB-ARBA"/>
</dbReference>
<feature type="domain" description="CMP/dCMP-type deaminase" evidence="5">
    <location>
        <begin position="10"/>
        <end position="135"/>
    </location>
</feature>
<evidence type="ECO:0000256" key="4">
    <source>
        <dbReference type="ARBA" id="ARBA00022833"/>
    </source>
</evidence>
<proteinExistence type="inferred from homology"/>
<comment type="similarity">
    <text evidence="1">Belongs to the cytidine and deoxycytidylate deaminase family.</text>
</comment>
<dbReference type="PROSITE" id="PS00903">
    <property type="entry name" value="CYT_DCMP_DEAMINASES_1"/>
    <property type="match status" value="1"/>
</dbReference>
<dbReference type="GO" id="GO:0055086">
    <property type="term" value="P:nucleobase-containing small molecule metabolic process"/>
    <property type="evidence" value="ECO:0007669"/>
    <property type="project" value="UniProtKB-ARBA"/>
</dbReference>
<protein>
    <submittedName>
        <fullName evidence="6">Blasticidin-S deaminase</fullName>
    </submittedName>
</protein>
<dbReference type="EMBL" id="ML992509">
    <property type="protein sequence ID" value="KAF2221678.1"/>
    <property type="molecule type" value="Genomic_DNA"/>
</dbReference>
<gene>
    <name evidence="6" type="ORF">BDZ85DRAFT_313898</name>
</gene>
<evidence type="ECO:0000259" key="5">
    <source>
        <dbReference type="PROSITE" id="PS51747"/>
    </source>
</evidence>